<evidence type="ECO:0000256" key="2">
    <source>
        <dbReference type="SAM" id="SignalP"/>
    </source>
</evidence>
<organism evidence="3 4">
    <name type="scientific">Phytophthora citrophthora</name>
    <dbReference type="NCBI Taxonomy" id="4793"/>
    <lineage>
        <taxon>Eukaryota</taxon>
        <taxon>Sar</taxon>
        <taxon>Stramenopiles</taxon>
        <taxon>Oomycota</taxon>
        <taxon>Peronosporomycetes</taxon>
        <taxon>Peronosporales</taxon>
        <taxon>Peronosporaceae</taxon>
        <taxon>Phytophthora</taxon>
    </lineage>
</organism>
<dbReference type="AlphaFoldDB" id="A0AAD9GBZ5"/>
<protein>
    <recommendedName>
        <fullName evidence="5">Auto-transporter adhesin head GIN domain-containing protein</fullName>
    </recommendedName>
</protein>
<dbReference type="PANTHER" id="PTHR39200:SF1">
    <property type="entry name" value="AUTO-TRANSPORTER ADHESIN HEAD GIN DOMAIN-CONTAINING PROTEIN-RELATED"/>
    <property type="match status" value="1"/>
</dbReference>
<evidence type="ECO:0008006" key="5">
    <source>
        <dbReference type="Google" id="ProtNLM"/>
    </source>
</evidence>
<gene>
    <name evidence="3" type="ORF">P3T76_010458</name>
</gene>
<proteinExistence type="predicted"/>
<evidence type="ECO:0000313" key="3">
    <source>
        <dbReference type="EMBL" id="KAK1935763.1"/>
    </source>
</evidence>
<feature type="compositionally biased region" description="Acidic residues" evidence="1">
    <location>
        <begin position="808"/>
        <end position="824"/>
    </location>
</feature>
<keyword evidence="4" id="KW-1185">Reference proteome</keyword>
<sequence length="1078" mass="110289">MYFSTPIKPTNAMNIQALLLVAASMTARATAEFTVTSGTTEATTSSTEHVSFVKQWTLNSAATGDTIDSIDLELAGRVYVSYVSNLPTGVLGYVNVSGDSQTVVDAVTVSNDDTNDNDNDNDDANDTDGELNVRLGNSTATTLSGYLLTEIFLASSGAVTDVKSQRSAQVVVEDGVLVTSSTTAELQVEASGSSAVYVSAASAAVSVRQLQLDAAGTSSLQFNVGSVSTTEEVQIDTQGSAAISLLASRPRWSWKRRTLAPFASAHGAQTVTATNYEGQDASRISMPNASSKYTSTGSFACDESSVPAREPSCVSSACADSSTSGTTSGTVGSGTSATTTTVTTAPTTANDDDTSDDTNGSSVPRLAAMAAAVVGVATALSSFHALLVAAASLTAHASADFKVSSKPAIEAATSKNVNFVKQWTLKAGANTNSIDSIDLSLAGNAYVSYVKGLPAGVIGYVNVSGDSLTVVDAVTVSKDVENDLDLDNDLDDLFDNDKNDGGELNVLLSNRAASGYLLTEIFLAAPESVTDVKSQRSAQVVIEDDVLATTGRRTELQIDATGSSAVYVSAPDTAVSVGQLSLKTTGTAAIEYNVDSVSVRSELKMEAQGKSSITVLASAISTNELGLEATTGSICIAAETVKSKWRDIEGKSKISMPNSAKKHGTTGTFACEEAKLPARKAAKITGASAANTGLFDDDDNDLDNDLDDRNDPLLLVAASMTARATAEFTVTSGTTEATTSSTEHVSFVKQWTLNSAATGDTIDSIDLELAGRVYVSYVSNLPTGVLGYVNVSGDSQTVVDAVTVSNDDTNDNDNDNDDANDTDGELNVRLGNSTATTLSGYLLTEIFLASSGAVTDVKSQRSAQVVVEDGVLVTSSTTAELQVEASGSSAVYVSAASAAVSVRQLQLDAAGTSSLQFNVGSVSTTEEVQIDTQGSAAISLLASSVEAATMELEAQNTGTICIGAQTVTATNYEGQDASRISMPNASSKYTSTGSFACDESSVPAREPSCVSSACADSSTSGTTSGTVGSGTSATTTTVTTAPTTANDDDTSDDTNGSSVPRLAAMAAAVVGVATAVLL</sequence>
<feature type="compositionally biased region" description="Low complexity" evidence="1">
    <location>
        <begin position="1008"/>
        <end position="1045"/>
    </location>
</feature>
<keyword evidence="2" id="KW-0732">Signal</keyword>
<feature type="compositionally biased region" description="Low complexity" evidence="1">
    <location>
        <begin position="312"/>
        <end position="349"/>
    </location>
</feature>
<feature type="chain" id="PRO_5042291444" description="Auto-transporter adhesin head GIN domain-containing protein" evidence="2">
    <location>
        <begin position="32"/>
        <end position="1078"/>
    </location>
</feature>
<feature type="region of interest" description="Disordered" evidence="1">
    <location>
        <begin position="109"/>
        <end position="129"/>
    </location>
</feature>
<evidence type="ECO:0000256" key="1">
    <source>
        <dbReference type="SAM" id="MobiDB-lite"/>
    </source>
</evidence>
<feature type="compositionally biased region" description="Acidic residues" evidence="1">
    <location>
        <begin position="113"/>
        <end position="129"/>
    </location>
</feature>
<feature type="signal peptide" evidence="2">
    <location>
        <begin position="1"/>
        <end position="31"/>
    </location>
</feature>
<dbReference type="PANTHER" id="PTHR39200">
    <property type="entry name" value="HYPOTHETICAL EXPORTED PROTEIN"/>
    <property type="match status" value="1"/>
</dbReference>
<comment type="caution">
    <text evidence="3">The sequence shown here is derived from an EMBL/GenBank/DDBJ whole genome shotgun (WGS) entry which is preliminary data.</text>
</comment>
<reference evidence="3" key="1">
    <citation type="submission" date="2023-08" db="EMBL/GenBank/DDBJ databases">
        <title>Reference Genome Resource for the Citrus Pathogen Phytophthora citrophthora.</title>
        <authorList>
            <person name="Moller H."/>
            <person name="Coetzee B."/>
            <person name="Rose L.J."/>
            <person name="Van Niekerk J.M."/>
        </authorList>
    </citation>
    <scope>NUCLEOTIDE SEQUENCE</scope>
    <source>
        <strain evidence="3">STE-U-9442</strain>
    </source>
</reference>
<feature type="region of interest" description="Disordered" evidence="1">
    <location>
        <begin position="312"/>
        <end position="360"/>
    </location>
</feature>
<feature type="region of interest" description="Disordered" evidence="1">
    <location>
        <begin position="804"/>
        <end position="824"/>
    </location>
</feature>
<dbReference type="EMBL" id="JASMQC010000022">
    <property type="protein sequence ID" value="KAK1935763.1"/>
    <property type="molecule type" value="Genomic_DNA"/>
</dbReference>
<name>A0AAD9GBZ5_9STRA</name>
<dbReference type="Proteomes" id="UP001259832">
    <property type="component" value="Unassembled WGS sequence"/>
</dbReference>
<feature type="region of interest" description="Disordered" evidence="1">
    <location>
        <begin position="1008"/>
        <end position="1057"/>
    </location>
</feature>
<accession>A0AAD9GBZ5</accession>
<evidence type="ECO:0000313" key="4">
    <source>
        <dbReference type="Proteomes" id="UP001259832"/>
    </source>
</evidence>